<reference evidence="1 2" key="1">
    <citation type="journal article" date="2006" name="Proc. Natl. Acad. Sci. U.S.A.">
        <title>Genomic analysis of the uncultivated marine crenarchaeote Cenarchaeum symbiosum.</title>
        <authorList>
            <person name="Hallam S.J."/>
            <person name="Konstantinidis K.T."/>
            <person name="Putnam N."/>
            <person name="Schleper C."/>
            <person name="Watanabe Y."/>
            <person name="Sugahara J."/>
            <person name="Preston C."/>
            <person name="de la Torre J."/>
            <person name="Richardson P.M."/>
            <person name="DeLong E.F."/>
        </authorList>
    </citation>
    <scope>NUCLEOTIDE SEQUENCE [LARGE SCALE GENOMIC DNA]</scope>
    <source>
        <strain evidence="2">A</strain>
    </source>
</reference>
<dbReference type="KEGG" id="csy:CENSYa_1539"/>
<gene>
    <name evidence="1" type="ordered locus">CENSYa_1539</name>
</gene>
<dbReference type="AlphaFoldDB" id="A0RXU4"/>
<protein>
    <submittedName>
        <fullName evidence="1">Uncharacterized protein</fullName>
    </submittedName>
</protein>
<dbReference type="HOGENOM" id="CLU_1521805_0_0_2"/>
<evidence type="ECO:0000313" key="2">
    <source>
        <dbReference type="Proteomes" id="UP000000758"/>
    </source>
</evidence>
<accession>A0RXU4</accession>
<keyword evidence="2" id="KW-1185">Reference proteome</keyword>
<organism evidence="1 2">
    <name type="scientific">Cenarchaeum symbiosum (strain A)</name>
    <dbReference type="NCBI Taxonomy" id="414004"/>
    <lineage>
        <taxon>Archaea</taxon>
        <taxon>Nitrososphaerota</taxon>
        <taxon>Candidatus Cenarchaeales</taxon>
        <taxon>Candidatus Cenarchaeaceae</taxon>
        <taxon>Candidatus Cenarchaeum</taxon>
    </lineage>
</organism>
<dbReference type="STRING" id="414004.CENSYa_1539"/>
<sequence>MTGVAWRDIYLYYLEVRCGARPGARCACGGRCLQGRVPAPTGVCFGRARNYRPRPAGASHPPIDRCQSLQNIAFPDLRAGELGARRDKISGARAAGSTNASQWVTYTTGRTQPGETTLVAKNRGNVMTGSGTRCPESQGQAPRTCSNAAPLVIFTYMISPLFTGIRRCRGSKAPRA</sequence>
<dbReference type="EnsemblBacteria" id="ABK78161">
    <property type="protein sequence ID" value="ABK78161"/>
    <property type="gene ID" value="CENSYa_1539"/>
</dbReference>
<name>A0RXU4_CENSY</name>
<evidence type="ECO:0000313" key="1">
    <source>
        <dbReference type="EMBL" id="ABK78161.1"/>
    </source>
</evidence>
<dbReference type="Proteomes" id="UP000000758">
    <property type="component" value="Chromosome"/>
</dbReference>
<dbReference type="EMBL" id="DP000238">
    <property type="protein sequence ID" value="ABK78161.1"/>
    <property type="molecule type" value="Genomic_DNA"/>
</dbReference>
<proteinExistence type="predicted"/>